<dbReference type="Proteomes" id="UP000625711">
    <property type="component" value="Unassembled WGS sequence"/>
</dbReference>
<dbReference type="InterPro" id="IPR044998">
    <property type="entry name" value="Timeless"/>
</dbReference>
<dbReference type="GO" id="GO:0009649">
    <property type="term" value="P:entrainment of circadian clock"/>
    <property type="evidence" value="ECO:0007669"/>
    <property type="project" value="TreeGrafter"/>
</dbReference>
<dbReference type="GO" id="GO:0000076">
    <property type="term" value="P:DNA replication checkpoint signaling"/>
    <property type="evidence" value="ECO:0007669"/>
    <property type="project" value="TreeGrafter"/>
</dbReference>
<organism evidence="4 5">
    <name type="scientific">Rhynchophorus ferrugineus</name>
    <name type="common">Red palm weevil</name>
    <name type="synonym">Curculio ferrugineus</name>
    <dbReference type="NCBI Taxonomy" id="354439"/>
    <lineage>
        <taxon>Eukaryota</taxon>
        <taxon>Metazoa</taxon>
        <taxon>Ecdysozoa</taxon>
        <taxon>Arthropoda</taxon>
        <taxon>Hexapoda</taxon>
        <taxon>Insecta</taxon>
        <taxon>Pterygota</taxon>
        <taxon>Neoptera</taxon>
        <taxon>Endopterygota</taxon>
        <taxon>Coleoptera</taxon>
        <taxon>Polyphaga</taxon>
        <taxon>Cucujiformia</taxon>
        <taxon>Curculionidae</taxon>
        <taxon>Dryophthorinae</taxon>
        <taxon>Rhynchophorus</taxon>
    </lineage>
</organism>
<evidence type="ECO:0000259" key="3">
    <source>
        <dbReference type="Pfam" id="PF05029"/>
    </source>
</evidence>
<feature type="compositionally biased region" description="Acidic residues" evidence="2">
    <location>
        <begin position="307"/>
        <end position="318"/>
    </location>
</feature>
<dbReference type="Pfam" id="PF05029">
    <property type="entry name" value="TIMELESS_C"/>
    <property type="match status" value="1"/>
</dbReference>
<feature type="domain" description="Timeless C-terminal" evidence="3">
    <location>
        <begin position="86"/>
        <end position="168"/>
    </location>
</feature>
<feature type="compositionally biased region" description="Low complexity" evidence="2">
    <location>
        <begin position="42"/>
        <end position="52"/>
    </location>
</feature>
<dbReference type="InterPro" id="IPR007725">
    <property type="entry name" value="TIMELESS_C"/>
</dbReference>
<dbReference type="AlphaFoldDB" id="A0A834M7N7"/>
<sequence length="391" mass="44269">MKSLNKQTELFRTGEIAESEDSDHELVRSDESDSDGQHRSHGPSSGSAAPSQKRQKKKASSNKKKSNKKRIVTTASKKRIIEMMIKVSDLEMQEALEWLKESLSDAIEDYEVENNEGIPLVPVMDYAETAMENADFQQMLKGIGISPPFDEQEMYWRISSQIKPDELRSYCELIQQAIDKTLQIEDQTQEVEEQHIIEDKDSSDDEDVFSKLRKLAKPKNPQPDEITTQADDEKESDSKKSLSETQQPEVRKKSRIQSSISDSEDDEEIATNSEGQNDLREDDNGNNAVIQQPEVKRKFRIQASIGDSEDDEENDINPEEQNNLHEGDDGNHDPNHSTSFRHALDSDSDEENGENRRTIKRIRSASDSGSGSDPEKPKAKKGKIIDSDEDD</sequence>
<gene>
    <name evidence="4" type="ORF">GWI33_015878</name>
</gene>
<feature type="compositionally biased region" description="Polar residues" evidence="2">
    <location>
        <begin position="1"/>
        <end position="10"/>
    </location>
</feature>
<dbReference type="PANTHER" id="PTHR22940:SF4">
    <property type="entry name" value="PROTEIN TIMELESS HOMOLOG"/>
    <property type="match status" value="1"/>
</dbReference>
<dbReference type="EMBL" id="JAACXV010014000">
    <property type="protein sequence ID" value="KAF7271216.1"/>
    <property type="molecule type" value="Genomic_DNA"/>
</dbReference>
<reference evidence="4" key="1">
    <citation type="submission" date="2020-08" db="EMBL/GenBank/DDBJ databases">
        <title>Genome sequencing and assembly of the red palm weevil Rhynchophorus ferrugineus.</title>
        <authorList>
            <person name="Dias G.B."/>
            <person name="Bergman C.M."/>
            <person name="Manee M."/>
        </authorList>
    </citation>
    <scope>NUCLEOTIDE SEQUENCE</scope>
    <source>
        <strain evidence="4">AA-2017</strain>
        <tissue evidence="4">Whole larva</tissue>
    </source>
</reference>
<feature type="compositionally biased region" description="Basic and acidic residues" evidence="2">
    <location>
        <begin position="24"/>
        <end position="38"/>
    </location>
</feature>
<evidence type="ECO:0000313" key="5">
    <source>
        <dbReference type="Proteomes" id="UP000625711"/>
    </source>
</evidence>
<comment type="similarity">
    <text evidence="1">Belongs to the timeless family.</text>
</comment>
<name>A0A834M7N7_RHYFE</name>
<feature type="region of interest" description="Disordered" evidence="2">
    <location>
        <begin position="1"/>
        <end position="72"/>
    </location>
</feature>
<evidence type="ECO:0000256" key="2">
    <source>
        <dbReference type="SAM" id="MobiDB-lite"/>
    </source>
</evidence>
<keyword evidence="5" id="KW-1185">Reference proteome</keyword>
<dbReference type="GO" id="GO:0043111">
    <property type="term" value="P:replication fork arrest"/>
    <property type="evidence" value="ECO:0007669"/>
    <property type="project" value="TreeGrafter"/>
</dbReference>
<accession>A0A834M7N7</accession>
<comment type="caution">
    <text evidence="4">The sequence shown here is derived from an EMBL/GenBank/DDBJ whole genome shotgun (WGS) entry which is preliminary data.</text>
</comment>
<evidence type="ECO:0000256" key="1">
    <source>
        <dbReference type="ARBA" id="ARBA00008174"/>
    </source>
</evidence>
<dbReference type="GO" id="GO:0006281">
    <property type="term" value="P:DNA repair"/>
    <property type="evidence" value="ECO:0007669"/>
    <property type="project" value="TreeGrafter"/>
</dbReference>
<dbReference type="GO" id="GO:0031298">
    <property type="term" value="C:replication fork protection complex"/>
    <property type="evidence" value="ECO:0007669"/>
    <property type="project" value="TreeGrafter"/>
</dbReference>
<dbReference type="GO" id="GO:0003677">
    <property type="term" value="F:DNA binding"/>
    <property type="evidence" value="ECO:0007669"/>
    <property type="project" value="TreeGrafter"/>
</dbReference>
<proteinExistence type="inferred from homology"/>
<feature type="compositionally biased region" description="Basic residues" evidence="2">
    <location>
        <begin position="53"/>
        <end position="71"/>
    </location>
</feature>
<dbReference type="PANTHER" id="PTHR22940">
    <property type="entry name" value="TIMEOUT/TIMELESS-2"/>
    <property type="match status" value="1"/>
</dbReference>
<evidence type="ECO:0000313" key="4">
    <source>
        <dbReference type="EMBL" id="KAF7271216.1"/>
    </source>
</evidence>
<dbReference type="OrthoDB" id="310853at2759"/>
<feature type="compositionally biased region" description="Basic and acidic residues" evidence="2">
    <location>
        <begin position="322"/>
        <end position="335"/>
    </location>
</feature>
<protein>
    <recommendedName>
        <fullName evidence="3">Timeless C-terminal domain-containing protein</fullName>
    </recommendedName>
</protein>
<feature type="region of interest" description="Disordered" evidence="2">
    <location>
        <begin position="213"/>
        <end position="391"/>
    </location>
</feature>